<dbReference type="Proteomes" id="UP000054279">
    <property type="component" value="Unassembled WGS sequence"/>
</dbReference>
<dbReference type="EMBL" id="KN837488">
    <property type="protein sequence ID" value="KIJ24453.1"/>
    <property type="molecule type" value="Genomic_DNA"/>
</dbReference>
<feature type="region of interest" description="Disordered" evidence="1">
    <location>
        <begin position="152"/>
        <end position="171"/>
    </location>
</feature>
<evidence type="ECO:0000256" key="1">
    <source>
        <dbReference type="SAM" id="MobiDB-lite"/>
    </source>
</evidence>
<proteinExistence type="predicted"/>
<feature type="compositionally biased region" description="Acidic residues" evidence="1">
    <location>
        <begin position="29"/>
        <end position="45"/>
    </location>
</feature>
<gene>
    <name evidence="2" type="ORF">M422DRAFT_274764</name>
</gene>
<evidence type="ECO:0000313" key="3">
    <source>
        <dbReference type="Proteomes" id="UP000054279"/>
    </source>
</evidence>
<accession>A0A0C9T6C4</accession>
<evidence type="ECO:0000313" key="2">
    <source>
        <dbReference type="EMBL" id="KIJ24453.1"/>
    </source>
</evidence>
<dbReference type="HOGENOM" id="CLU_006344_0_2_1"/>
<dbReference type="OrthoDB" id="3239669at2759"/>
<dbReference type="AlphaFoldDB" id="A0A0C9T6C4"/>
<keyword evidence="3" id="KW-1185">Reference proteome</keyword>
<sequence length="273" mass="30755">MIRWLRRQESVDAYTAFLAWVMPEYEATDYEENSDDEDEEDENEELISSTVLPCEDSDQKNNNNEESLPCPPGSTSWLGQTIHTIAKKAPSQATTVRTLQESYGAEDFIPALRKFVKKNLPNCGIEPHEADVFEVYKRVKLQYKSLQGFGDPPEADTIRATPARPAPRPGRCPTPPYFDTALVDHKGLAVTGIEGVEVVQVHIIFKLPPEFGPYPHPLVYVEYFTGCRILAETYGMWVVHRAMPLVISIRDLDIPVTLLGRLKMSLMCAQVSL</sequence>
<protein>
    <submittedName>
        <fullName evidence="2">Unplaced genomic scaffold SPHSTscaffold_413, whole genome shotgun sequence</fullName>
    </submittedName>
</protein>
<reference evidence="2 3" key="1">
    <citation type="submission" date="2014-06" db="EMBL/GenBank/DDBJ databases">
        <title>Evolutionary Origins and Diversification of the Mycorrhizal Mutualists.</title>
        <authorList>
            <consortium name="DOE Joint Genome Institute"/>
            <consortium name="Mycorrhizal Genomics Consortium"/>
            <person name="Kohler A."/>
            <person name="Kuo A."/>
            <person name="Nagy L.G."/>
            <person name="Floudas D."/>
            <person name="Copeland A."/>
            <person name="Barry K.W."/>
            <person name="Cichocki N."/>
            <person name="Veneault-Fourrey C."/>
            <person name="LaButti K."/>
            <person name="Lindquist E.A."/>
            <person name="Lipzen A."/>
            <person name="Lundell T."/>
            <person name="Morin E."/>
            <person name="Murat C."/>
            <person name="Riley R."/>
            <person name="Ohm R."/>
            <person name="Sun H."/>
            <person name="Tunlid A."/>
            <person name="Henrissat B."/>
            <person name="Grigoriev I.V."/>
            <person name="Hibbett D.S."/>
            <person name="Martin F."/>
        </authorList>
    </citation>
    <scope>NUCLEOTIDE SEQUENCE [LARGE SCALE GENOMIC DNA]</scope>
    <source>
        <strain evidence="2 3">SS14</strain>
    </source>
</reference>
<organism evidence="2 3">
    <name type="scientific">Sphaerobolus stellatus (strain SS14)</name>
    <dbReference type="NCBI Taxonomy" id="990650"/>
    <lineage>
        <taxon>Eukaryota</taxon>
        <taxon>Fungi</taxon>
        <taxon>Dikarya</taxon>
        <taxon>Basidiomycota</taxon>
        <taxon>Agaricomycotina</taxon>
        <taxon>Agaricomycetes</taxon>
        <taxon>Phallomycetidae</taxon>
        <taxon>Geastrales</taxon>
        <taxon>Sphaerobolaceae</taxon>
        <taxon>Sphaerobolus</taxon>
    </lineage>
</organism>
<name>A0A0C9T6C4_SPHS4</name>
<feature type="region of interest" description="Disordered" evidence="1">
    <location>
        <begin position="29"/>
        <end position="75"/>
    </location>
</feature>